<dbReference type="AlphaFoldDB" id="A0A9J7H798"/>
<reference evidence="3" key="3">
    <citation type="submission" date="2025-08" db="UniProtKB">
        <authorList>
            <consortium name="RefSeq"/>
        </authorList>
    </citation>
    <scope>IDENTIFICATION</scope>
    <source>
        <strain evidence="3">17A/GY</strain>
        <tissue evidence="3">Liver</tissue>
    </source>
</reference>
<dbReference type="InterPro" id="IPR051870">
    <property type="entry name" value="Elongin-A_domain"/>
</dbReference>
<keyword evidence="2" id="KW-1185">Reference proteome</keyword>
<dbReference type="PANTHER" id="PTHR15141:SF76">
    <property type="entry name" value="TRANSCRIPTION ELONGATION FACTOR B POLYPEPTIDE 3"/>
    <property type="match status" value="1"/>
</dbReference>
<gene>
    <name evidence="3" type="primary">LOC113839112</name>
</gene>
<dbReference type="KEGG" id="cge:113839112"/>
<reference evidence="2" key="1">
    <citation type="journal article" date="2018" name="Biotechnol. Bioeng.">
        <title>A reference genome of the Chinese hamster based on a hybrid assembly strategy.</title>
        <authorList>
            <person name="Rupp O."/>
            <person name="MacDonald M.L."/>
            <person name="Li S."/>
            <person name="Dhiman H."/>
            <person name="Polson S."/>
            <person name="Griep S."/>
            <person name="Heffner K."/>
            <person name="Hernandez I."/>
            <person name="Brinkrolf K."/>
            <person name="Jadhav V."/>
            <person name="Samoudi M."/>
            <person name="Hao H."/>
            <person name="Kingham B."/>
            <person name="Goesmann A."/>
            <person name="Betenbaugh M.J."/>
            <person name="Lewis N.E."/>
            <person name="Borth N."/>
            <person name="Lee K.H."/>
        </authorList>
    </citation>
    <scope>NUCLEOTIDE SEQUENCE [LARGE SCALE GENOMIC DNA]</scope>
    <source>
        <strain evidence="2">17A/GY</strain>
    </source>
</reference>
<organism evidence="2 3">
    <name type="scientific">Cricetulus griseus</name>
    <name type="common">Chinese hamster</name>
    <name type="synonym">Cricetulus barabensis griseus</name>
    <dbReference type="NCBI Taxonomy" id="10029"/>
    <lineage>
        <taxon>Eukaryota</taxon>
        <taxon>Metazoa</taxon>
        <taxon>Chordata</taxon>
        <taxon>Craniata</taxon>
        <taxon>Vertebrata</taxon>
        <taxon>Euteleostomi</taxon>
        <taxon>Mammalia</taxon>
        <taxon>Eutheria</taxon>
        <taxon>Euarchontoglires</taxon>
        <taxon>Glires</taxon>
        <taxon>Rodentia</taxon>
        <taxon>Myomorpha</taxon>
        <taxon>Muroidea</taxon>
        <taxon>Cricetidae</taxon>
        <taxon>Cricetinae</taxon>
        <taxon>Cricetulus</taxon>
    </lineage>
</organism>
<feature type="region of interest" description="Disordered" evidence="1">
    <location>
        <begin position="104"/>
        <end position="290"/>
    </location>
</feature>
<dbReference type="OrthoDB" id="9633818at2759"/>
<reference evidence="2" key="2">
    <citation type="journal article" date="2020" name="Biotechnol. Bioeng.">
        <title>Chromosome-scale scaffolds for the Chinese hamster reference genome assembly to facilitate the study of the CHO epigenome.</title>
        <authorList>
            <person name="Hilliard W."/>
            <person name="MacDonald M."/>
            <person name="Lee K.H."/>
        </authorList>
    </citation>
    <scope>NUCLEOTIDE SEQUENCE [LARGE SCALE GENOMIC DNA]</scope>
    <source>
        <strain evidence="2">17A/GY</strain>
    </source>
</reference>
<evidence type="ECO:0000313" key="2">
    <source>
        <dbReference type="Proteomes" id="UP001108280"/>
    </source>
</evidence>
<dbReference type="PANTHER" id="PTHR15141">
    <property type="entry name" value="TRANSCRIPTION ELONGATION FACTOR B POLYPEPTIDE 3"/>
    <property type="match status" value="1"/>
</dbReference>
<sequence length="484" mass="54442">MTQSYFYRLYIKHALEALKKLRERLCMETEPRQLYKTLKKLSSLSILCKTLEEIGFRQTIKRLKKQQLLVPFAKEFAARWSERSKFGSQPEPGTQQDFAFHRSPKAEIPSNSPEDKPQNPDSSGHGEDGSQVLEVSSSSPQPRTNQSMDTSSKQIATHRPKAEPAGRRTHRGSFWDNQLDTESLVRVDNPQGTVGESWTLEGLKTLSSKPEPGPAKQPLSPLRAKRPGPWTPEDYPPGSFEAWLKYDCNSSSSALPPHKRKKKSTQKPEAHTPRAKMPPDGPENSDLHTDQEAATWTCRKTFKTSAYSGSRPARHLPHISNIGRQAKPQSTGENHGQPVLEEDPLWSEHEEDCPRTQIKTANQTVTQTETQKLLRMQESLQLTTLCASIQSSQAKNHHLHQTKLIDFDAQARSPSQHADSGPRGEVSPENVHRLPEKSGHGYLPKASCQLLGVSSNDSHKTQAKKPAPLMVKAFKDYKNRWARK</sequence>
<proteinExistence type="predicted"/>
<feature type="compositionally biased region" description="Basic and acidic residues" evidence="1">
    <location>
        <begin position="113"/>
        <end position="128"/>
    </location>
</feature>
<evidence type="ECO:0000256" key="1">
    <source>
        <dbReference type="SAM" id="MobiDB-lite"/>
    </source>
</evidence>
<accession>A0A9J7H798</accession>
<feature type="compositionally biased region" description="Basic and acidic residues" evidence="1">
    <location>
        <begin position="430"/>
        <end position="439"/>
    </location>
</feature>
<protein>
    <submittedName>
        <fullName evidence="3">Elongin-A3-like</fullName>
    </submittedName>
</protein>
<feature type="compositionally biased region" description="Polar residues" evidence="1">
    <location>
        <begin position="133"/>
        <end position="155"/>
    </location>
</feature>
<dbReference type="RefSeq" id="XP_035305025.1">
    <property type="nucleotide sequence ID" value="XM_035449134.1"/>
</dbReference>
<name>A0A9J7H798_CRIGR</name>
<feature type="region of interest" description="Disordered" evidence="1">
    <location>
        <begin position="410"/>
        <end position="445"/>
    </location>
</feature>
<evidence type="ECO:0000313" key="3">
    <source>
        <dbReference type="RefSeq" id="XP_035305025.1"/>
    </source>
</evidence>
<dbReference type="GeneID" id="113839112"/>
<dbReference type="Proteomes" id="UP001108280">
    <property type="component" value="Chromosome 9"/>
</dbReference>